<proteinExistence type="inferred from homology"/>
<keyword evidence="11" id="KW-1015">Disulfide bond</keyword>
<evidence type="ECO:0000256" key="16">
    <source>
        <dbReference type="SAM" id="Phobius"/>
    </source>
</evidence>
<dbReference type="InterPro" id="IPR017853">
    <property type="entry name" value="GH"/>
</dbReference>
<comment type="catalytic activity">
    <reaction evidence="1">
        <text>Hydrolysis of (1-&gt;3)-beta-D-glucosidic linkages in (1-&gt;3)-beta-D-glucans.</text>
        <dbReference type="EC" id="3.2.1.39"/>
    </reaction>
</comment>
<evidence type="ECO:0000256" key="9">
    <source>
        <dbReference type="ARBA" id="ARBA00022821"/>
    </source>
</evidence>
<comment type="caution">
    <text evidence="19">The sequence shown here is derived from an EMBL/GenBank/DDBJ whole genome shotgun (WGS) entry which is preliminary data.</text>
</comment>
<dbReference type="EMBL" id="JBHFFA010000002">
    <property type="protein sequence ID" value="KAL2642549.1"/>
    <property type="molecule type" value="Genomic_DNA"/>
</dbReference>
<dbReference type="GO" id="GO:0098552">
    <property type="term" value="C:side of membrane"/>
    <property type="evidence" value="ECO:0007669"/>
    <property type="project" value="UniProtKB-KW"/>
</dbReference>
<dbReference type="SMART" id="SM00768">
    <property type="entry name" value="X8"/>
    <property type="match status" value="1"/>
</dbReference>
<evidence type="ECO:0000256" key="6">
    <source>
        <dbReference type="ARBA" id="ARBA00022622"/>
    </source>
</evidence>
<feature type="domain" description="X8" evidence="18">
    <location>
        <begin position="361"/>
        <end position="446"/>
    </location>
</feature>
<evidence type="ECO:0000256" key="4">
    <source>
        <dbReference type="ARBA" id="ARBA00012780"/>
    </source>
</evidence>
<dbReference type="GO" id="GO:0006952">
    <property type="term" value="P:defense response"/>
    <property type="evidence" value="ECO:0007669"/>
    <property type="project" value="UniProtKB-KW"/>
</dbReference>
<keyword evidence="7 17" id="KW-0732">Signal</keyword>
<keyword evidence="8 15" id="KW-0378">Hydrolase</keyword>
<keyword evidence="6" id="KW-0336">GPI-anchor</keyword>
<keyword evidence="5" id="KW-1003">Cell membrane</keyword>
<evidence type="ECO:0000256" key="17">
    <source>
        <dbReference type="SAM" id="SignalP"/>
    </source>
</evidence>
<keyword evidence="6" id="KW-0449">Lipoprotein</keyword>
<accession>A0ABD1Z588</accession>
<evidence type="ECO:0000256" key="13">
    <source>
        <dbReference type="ARBA" id="ARBA00023295"/>
    </source>
</evidence>
<dbReference type="GO" id="GO:0005886">
    <property type="term" value="C:plasma membrane"/>
    <property type="evidence" value="ECO:0007669"/>
    <property type="project" value="UniProtKB-SubCell"/>
</dbReference>
<dbReference type="AlphaFoldDB" id="A0ABD1Z588"/>
<organism evidence="19 20">
    <name type="scientific">Riccia fluitans</name>
    <dbReference type="NCBI Taxonomy" id="41844"/>
    <lineage>
        <taxon>Eukaryota</taxon>
        <taxon>Viridiplantae</taxon>
        <taxon>Streptophyta</taxon>
        <taxon>Embryophyta</taxon>
        <taxon>Marchantiophyta</taxon>
        <taxon>Marchantiopsida</taxon>
        <taxon>Marchantiidae</taxon>
        <taxon>Marchantiales</taxon>
        <taxon>Ricciaceae</taxon>
        <taxon>Riccia</taxon>
    </lineage>
</organism>
<dbReference type="SUPFAM" id="SSF51445">
    <property type="entry name" value="(Trans)glycosidases"/>
    <property type="match status" value="1"/>
</dbReference>
<dbReference type="EC" id="3.2.1.39" evidence="4"/>
<evidence type="ECO:0000313" key="20">
    <source>
        <dbReference type="Proteomes" id="UP001605036"/>
    </source>
</evidence>
<dbReference type="PROSITE" id="PS00587">
    <property type="entry name" value="GLYCOSYL_HYDROL_F17"/>
    <property type="match status" value="1"/>
</dbReference>
<feature type="chain" id="PRO_5044779211" description="glucan endo-1,3-beta-D-glucosidase" evidence="17">
    <location>
        <begin position="23"/>
        <end position="487"/>
    </location>
</feature>
<dbReference type="Pfam" id="PF07983">
    <property type="entry name" value="X8"/>
    <property type="match status" value="1"/>
</dbReference>
<reference evidence="19 20" key="1">
    <citation type="submission" date="2024-09" db="EMBL/GenBank/DDBJ databases">
        <title>Chromosome-scale assembly of Riccia fluitans.</title>
        <authorList>
            <person name="Paukszto L."/>
            <person name="Sawicki J."/>
            <person name="Karawczyk K."/>
            <person name="Piernik-Szablinska J."/>
            <person name="Szczecinska M."/>
            <person name="Mazdziarz M."/>
        </authorList>
    </citation>
    <scope>NUCLEOTIDE SEQUENCE [LARGE SCALE GENOMIC DNA]</scope>
    <source>
        <strain evidence="19">Rf_01</strain>
        <tissue evidence="19">Aerial parts of the thallus</tissue>
    </source>
</reference>
<protein>
    <recommendedName>
        <fullName evidence="4">glucan endo-1,3-beta-D-glucosidase</fullName>
        <ecNumber evidence="4">3.2.1.39</ecNumber>
    </recommendedName>
</protein>
<keyword evidence="13 15" id="KW-0326">Glycosidase</keyword>
<comment type="subcellular location">
    <subcellularLocation>
        <location evidence="2">Cell membrane</location>
        <topology evidence="2">Lipid-anchor</topology>
        <topology evidence="2">GPI-anchor</topology>
    </subcellularLocation>
</comment>
<evidence type="ECO:0000256" key="14">
    <source>
        <dbReference type="RuleBase" id="RU004335"/>
    </source>
</evidence>
<keyword evidence="16" id="KW-1133">Transmembrane helix</keyword>
<keyword evidence="9" id="KW-0611">Plant defense</keyword>
<keyword evidence="20" id="KW-1185">Reference proteome</keyword>
<evidence type="ECO:0000256" key="12">
    <source>
        <dbReference type="ARBA" id="ARBA00023180"/>
    </source>
</evidence>
<dbReference type="Proteomes" id="UP001605036">
    <property type="component" value="Unassembled WGS sequence"/>
</dbReference>
<evidence type="ECO:0000313" key="19">
    <source>
        <dbReference type="EMBL" id="KAL2642549.1"/>
    </source>
</evidence>
<dbReference type="InterPro" id="IPR012946">
    <property type="entry name" value="X8"/>
</dbReference>
<keyword evidence="12" id="KW-0325">Glycoprotein</keyword>
<evidence type="ECO:0000256" key="5">
    <source>
        <dbReference type="ARBA" id="ARBA00022475"/>
    </source>
</evidence>
<name>A0ABD1Z588_9MARC</name>
<dbReference type="InterPro" id="IPR000490">
    <property type="entry name" value="Glyco_hydro_17"/>
</dbReference>
<gene>
    <name evidence="19" type="ORF">R1flu_010136</name>
</gene>
<evidence type="ECO:0000256" key="11">
    <source>
        <dbReference type="ARBA" id="ARBA00023157"/>
    </source>
</evidence>
<evidence type="ECO:0000256" key="2">
    <source>
        <dbReference type="ARBA" id="ARBA00004609"/>
    </source>
</evidence>
<keyword evidence="16" id="KW-0812">Transmembrane</keyword>
<dbReference type="Pfam" id="PF00332">
    <property type="entry name" value="Glyco_hydro_17"/>
    <property type="match status" value="1"/>
</dbReference>
<evidence type="ECO:0000256" key="1">
    <source>
        <dbReference type="ARBA" id="ARBA00000382"/>
    </source>
</evidence>
<feature type="signal peptide" evidence="17">
    <location>
        <begin position="1"/>
        <end position="22"/>
    </location>
</feature>
<dbReference type="Gene3D" id="1.20.58.1040">
    <property type="match status" value="1"/>
</dbReference>
<evidence type="ECO:0000259" key="18">
    <source>
        <dbReference type="SMART" id="SM00768"/>
    </source>
</evidence>
<evidence type="ECO:0000256" key="3">
    <source>
        <dbReference type="ARBA" id="ARBA00008773"/>
    </source>
</evidence>
<feature type="transmembrane region" description="Helical" evidence="16">
    <location>
        <begin position="464"/>
        <end position="483"/>
    </location>
</feature>
<sequence>MNLRRRRILAFVVSFTLTAVLADGAFVGVVYGEAGEGSPSPDQALLLLRANGINQVRIYDTNPRVLAAFANTSLEVVVGITNEELGNVGQSNVTADNWVISNLLMFTPWLNITAISVGSEVLTNAVSLSSVLIPTMRYIHASLVKHGLDSTIKVTTPHSIGVLETSFPPSQGSFNHSYLPMMLPLLNFLQVTGSYLMLNLYPYYSYQSNDHAISLPYALFESNKGIVDSYTQLRYLNLYDALLDAGYSAMNSLNFSQLDIVVSETGWPSAGDVHEGPGPSFVNAAKYNGNLAKRIHNRTGTPLRPSTTASAYIYELFNEVSRTGPSSERNWGLFHANLTPVYRVDITGSGRAVIGNSTNQTWCVAKNGAREADLQEALDYACGVGGANCSAIQPGGVCWMPDTVQAHASFAMNAYYQKEEDDIKTCGFAGVSVLTTMDPSYGPCVFLSNLDISKARSGSIKLTASWFAAALSVTLSMIPTLVFSRTA</sequence>
<dbReference type="GO" id="GO:0009506">
    <property type="term" value="C:plasmodesma"/>
    <property type="evidence" value="ECO:0007669"/>
    <property type="project" value="UniProtKB-ARBA"/>
</dbReference>
<evidence type="ECO:0000256" key="8">
    <source>
        <dbReference type="ARBA" id="ARBA00022801"/>
    </source>
</evidence>
<keyword evidence="10 16" id="KW-0472">Membrane</keyword>
<evidence type="ECO:0000256" key="7">
    <source>
        <dbReference type="ARBA" id="ARBA00022729"/>
    </source>
</evidence>
<evidence type="ECO:0000256" key="10">
    <source>
        <dbReference type="ARBA" id="ARBA00023136"/>
    </source>
</evidence>
<comment type="similarity">
    <text evidence="3 14">Belongs to the glycosyl hydrolase 17 family.</text>
</comment>
<dbReference type="InterPro" id="IPR044965">
    <property type="entry name" value="Glyco_hydro_17_plant"/>
</dbReference>
<dbReference type="FunFam" id="3.20.20.80:FF:000002">
    <property type="entry name" value="Glucan endo-1,3-beta-glucosidase 3"/>
    <property type="match status" value="1"/>
</dbReference>
<dbReference type="GO" id="GO:0042973">
    <property type="term" value="F:glucan endo-1,3-beta-D-glucosidase activity"/>
    <property type="evidence" value="ECO:0007669"/>
    <property type="project" value="UniProtKB-EC"/>
</dbReference>
<dbReference type="FunFam" id="1.20.58.1040:FF:000001">
    <property type="entry name" value="Glucan endo-1,3-beta-glucosidase 4"/>
    <property type="match status" value="1"/>
</dbReference>
<dbReference type="Gene3D" id="3.20.20.80">
    <property type="entry name" value="Glycosidases"/>
    <property type="match status" value="1"/>
</dbReference>
<evidence type="ECO:0000256" key="15">
    <source>
        <dbReference type="RuleBase" id="RU004336"/>
    </source>
</evidence>
<dbReference type="PANTHER" id="PTHR32227">
    <property type="entry name" value="GLUCAN ENDO-1,3-BETA-GLUCOSIDASE BG1-RELATED-RELATED"/>
    <property type="match status" value="1"/>
</dbReference>